<gene>
    <name evidence="2" type="primary">Piso0_005097</name>
    <name evidence="2" type="ORF">GNLVRS01_PISO0M07646g</name>
</gene>
<evidence type="ECO:0000313" key="2">
    <source>
        <dbReference type="EMBL" id="CCE85499.1"/>
    </source>
</evidence>
<protein>
    <submittedName>
        <fullName evidence="2">Piso0_005097 protein</fullName>
    </submittedName>
</protein>
<dbReference type="EMBL" id="FO082047">
    <property type="protein sequence ID" value="CCE85499.1"/>
    <property type="molecule type" value="Genomic_DNA"/>
</dbReference>
<dbReference type="InParanoid" id="G8Y481"/>
<evidence type="ECO:0000256" key="1">
    <source>
        <dbReference type="SAM" id="MobiDB-lite"/>
    </source>
</evidence>
<accession>G8Y481</accession>
<name>G8Y481_PICSO</name>
<evidence type="ECO:0000313" key="3">
    <source>
        <dbReference type="Proteomes" id="UP000005222"/>
    </source>
</evidence>
<organism evidence="2 3">
    <name type="scientific">Pichia sorbitophila (strain ATCC MYA-4447 / BCRC 22081 / CBS 7064 / NBRC 10061 / NRRL Y-12695)</name>
    <name type="common">Hybrid yeast</name>
    <dbReference type="NCBI Taxonomy" id="559304"/>
    <lineage>
        <taxon>Eukaryota</taxon>
        <taxon>Fungi</taxon>
        <taxon>Dikarya</taxon>
        <taxon>Ascomycota</taxon>
        <taxon>Saccharomycotina</taxon>
        <taxon>Pichiomycetes</taxon>
        <taxon>Debaryomycetaceae</taxon>
        <taxon>Millerozyma</taxon>
    </lineage>
</organism>
<sequence>MRGRSTRHAMSCYCSSAWPAGQPAQRPLSSRYSKVPAGQVRSRTAYNQPLRLLPPRYLHNEEKHNNAPPDRGGSSLKVKVGQYIISHTDRDWVRINVPTVAQSDNVAGRLCPCDHHFNHMLCVMPRDKHSLFTFGDPAESKRSSGRDIPHMSPSDVLPGSHPQLTSPATSPLLDNKKSSSSGIFERSVQDGSVFGDSAVLSPPKCN</sequence>
<feature type="region of interest" description="Disordered" evidence="1">
    <location>
        <begin position="20"/>
        <end position="40"/>
    </location>
</feature>
<feature type="region of interest" description="Disordered" evidence="1">
    <location>
        <begin position="134"/>
        <end position="187"/>
    </location>
</feature>
<keyword evidence="3" id="KW-1185">Reference proteome</keyword>
<proteinExistence type="predicted"/>
<reference evidence="2 3" key="1">
    <citation type="journal article" date="2012" name="G3 (Bethesda)">
        <title>Pichia sorbitophila, an interspecies yeast hybrid reveals early steps of genome resolution following polyploidization.</title>
        <authorList>
            <person name="Leh Louis V."/>
            <person name="Despons L."/>
            <person name="Friedrich A."/>
            <person name="Martin T."/>
            <person name="Durrens P."/>
            <person name="Casaregola S."/>
            <person name="Neuveglise C."/>
            <person name="Fairhead C."/>
            <person name="Marck C."/>
            <person name="Cruz J.A."/>
            <person name="Straub M.L."/>
            <person name="Kugler V."/>
            <person name="Sacerdot C."/>
            <person name="Uzunov Z."/>
            <person name="Thierry A."/>
            <person name="Weiss S."/>
            <person name="Bleykasten C."/>
            <person name="De Montigny J."/>
            <person name="Jacques N."/>
            <person name="Jung P."/>
            <person name="Lemaire M."/>
            <person name="Mallet S."/>
            <person name="Morel G."/>
            <person name="Richard G.F."/>
            <person name="Sarkar A."/>
            <person name="Savel G."/>
            <person name="Schacherer J."/>
            <person name="Seret M.L."/>
            <person name="Talla E."/>
            <person name="Samson G."/>
            <person name="Jubin C."/>
            <person name="Poulain J."/>
            <person name="Vacherie B."/>
            <person name="Barbe V."/>
            <person name="Pelletier E."/>
            <person name="Sherman D.J."/>
            <person name="Westhof E."/>
            <person name="Weissenbach J."/>
            <person name="Baret P.V."/>
            <person name="Wincker P."/>
            <person name="Gaillardin C."/>
            <person name="Dujon B."/>
            <person name="Souciet J.L."/>
        </authorList>
    </citation>
    <scope>NUCLEOTIDE SEQUENCE [LARGE SCALE GENOMIC DNA]</scope>
    <source>
        <strain evidence="3">ATCC MYA-4447 / BCRC 22081 / CBS 7064 / NBRC 10061 / NRRL Y-12695</strain>
    </source>
</reference>
<dbReference type="AlphaFoldDB" id="G8Y481"/>
<dbReference type="HOGENOM" id="CLU_1332368_0_0_1"/>
<feature type="compositionally biased region" description="Basic and acidic residues" evidence="1">
    <location>
        <begin position="138"/>
        <end position="149"/>
    </location>
</feature>
<dbReference type="Proteomes" id="UP000005222">
    <property type="component" value="Chromosome M"/>
</dbReference>